<gene>
    <name evidence="7 12" type="primary">efp</name>
    <name evidence="12" type="ORF">BWY73_00197</name>
</gene>
<dbReference type="InterPro" id="IPR001059">
    <property type="entry name" value="Transl_elong_P/YeiP_cen"/>
</dbReference>
<evidence type="ECO:0000256" key="5">
    <source>
        <dbReference type="ARBA" id="ARBA00022768"/>
    </source>
</evidence>
<comment type="similarity">
    <text evidence="3 7 9">Belongs to the elongation factor P family.</text>
</comment>
<dbReference type="SUPFAM" id="SSF50104">
    <property type="entry name" value="Translation proteins SH3-like domain"/>
    <property type="match status" value="1"/>
</dbReference>
<evidence type="ECO:0000256" key="4">
    <source>
        <dbReference type="ARBA" id="ARBA00022490"/>
    </source>
</evidence>
<evidence type="ECO:0000313" key="12">
    <source>
        <dbReference type="EMBL" id="OPZ93665.1"/>
    </source>
</evidence>
<organism evidence="12">
    <name type="scientific">candidate division TA06 bacterium ADurb.Bin417</name>
    <dbReference type="NCBI Taxonomy" id="1852828"/>
    <lineage>
        <taxon>Bacteria</taxon>
        <taxon>Bacteria division TA06</taxon>
    </lineage>
</organism>
<evidence type="ECO:0000256" key="6">
    <source>
        <dbReference type="ARBA" id="ARBA00022917"/>
    </source>
</evidence>
<keyword evidence="4 7" id="KW-0963">Cytoplasm</keyword>
<evidence type="ECO:0000259" key="10">
    <source>
        <dbReference type="SMART" id="SM00841"/>
    </source>
</evidence>
<dbReference type="InterPro" id="IPR014722">
    <property type="entry name" value="Rib_uL2_dom2"/>
</dbReference>
<evidence type="ECO:0000256" key="3">
    <source>
        <dbReference type="ARBA" id="ARBA00009479"/>
    </source>
</evidence>
<comment type="pathway">
    <text evidence="2 7">Protein biosynthesis; polypeptide chain elongation.</text>
</comment>
<dbReference type="Pfam" id="PF01132">
    <property type="entry name" value="EFP"/>
    <property type="match status" value="1"/>
</dbReference>
<comment type="subcellular location">
    <subcellularLocation>
        <location evidence="1 7">Cytoplasm</location>
    </subcellularLocation>
</comment>
<sequence length="185" mass="20791">MNANDLRPGMVFLQNGELHEVITFQHVKPGKGPAYIKCKLRAVKTGKTFEISLRSSEKVEVIKMSEEPGRYLYRDGDTAYFLNEATMEELHFPLDSIKDKLDLLREGDEIQLKKAGEEIISIELSDFVELKVVQTPPGFKGDTVQATFKPARLETGAVVQVPLFINEGDTIRVSTRTGEYVTRVS</sequence>
<dbReference type="InterPro" id="IPR008991">
    <property type="entry name" value="Translation_prot_SH3-like_sf"/>
</dbReference>
<name>A0A1V5MKL8_UNCT6</name>
<dbReference type="PROSITE" id="PS01275">
    <property type="entry name" value="EFP"/>
    <property type="match status" value="1"/>
</dbReference>
<dbReference type="PANTHER" id="PTHR30053:SF12">
    <property type="entry name" value="ELONGATION FACTOR P (EF-P) FAMILY PROTEIN"/>
    <property type="match status" value="1"/>
</dbReference>
<dbReference type="FunFam" id="2.40.50.140:FF:000004">
    <property type="entry name" value="Elongation factor P"/>
    <property type="match status" value="1"/>
</dbReference>
<dbReference type="HAMAP" id="MF_00141">
    <property type="entry name" value="EF_P"/>
    <property type="match status" value="1"/>
</dbReference>
<dbReference type="Gene3D" id="2.40.50.140">
    <property type="entry name" value="Nucleic acid-binding proteins"/>
    <property type="match status" value="2"/>
</dbReference>
<dbReference type="PANTHER" id="PTHR30053">
    <property type="entry name" value="ELONGATION FACTOR P"/>
    <property type="match status" value="1"/>
</dbReference>
<dbReference type="Pfam" id="PF08207">
    <property type="entry name" value="EFP_N"/>
    <property type="match status" value="1"/>
</dbReference>
<dbReference type="CDD" id="cd05794">
    <property type="entry name" value="S1_EF-P_repeat_2"/>
    <property type="match status" value="1"/>
</dbReference>
<dbReference type="Pfam" id="PF09285">
    <property type="entry name" value="Elong-fact-P_C"/>
    <property type="match status" value="1"/>
</dbReference>
<dbReference type="InterPro" id="IPR011768">
    <property type="entry name" value="Transl_elongation_fac_P"/>
</dbReference>
<dbReference type="FunFam" id="2.30.30.30:FF:000003">
    <property type="entry name" value="Elongation factor P"/>
    <property type="match status" value="1"/>
</dbReference>
<reference evidence="12" key="1">
    <citation type="submission" date="2017-02" db="EMBL/GenBank/DDBJ databases">
        <title>Delving into the versatile metabolic prowess of the omnipresent phylum Bacteroidetes.</title>
        <authorList>
            <person name="Nobu M.K."/>
            <person name="Mei R."/>
            <person name="Narihiro T."/>
            <person name="Kuroda K."/>
            <person name="Liu W.-T."/>
        </authorList>
    </citation>
    <scope>NUCLEOTIDE SEQUENCE</scope>
    <source>
        <strain evidence="12">ADurb.Bin417</strain>
    </source>
</reference>
<comment type="function">
    <text evidence="7">Involved in peptide bond synthesis. Stimulates efficient translation and peptide-bond synthesis on native or reconstituted 70S ribosomes in vitro. Probably functions indirectly by altering the affinity of the ribosome for aminoacyl-tRNA, thus increasing their reactivity as acceptors for peptidyl transferase.</text>
</comment>
<evidence type="ECO:0000256" key="9">
    <source>
        <dbReference type="RuleBase" id="RU004389"/>
    </source>
</evidence>
<feature type="domain" description="Elongation factor P C-terminal" evidence="10">
    <location>
        <begin position="128"/>
        <end position="183"/>
    </location>
</feature>
<dbReference type="Gene3D" id="2.30.30.30">
    <property type="match status" value="1"/>
</dbReference>
<dbReference type="UniPathway" id="UPA00345"/>
<dbReference type="Proteomes" id="UP000485484">
    <property type="component" value="Unassembled WGS sequence"/>
</dbReference>
<evidence type="ECO:0000259" key="11">
    <source>
        <dbReference type="SMART" id="SM01185"/>
    </source>
</evidence>
<accession>A0A1V5MKL8</accession>
<evidence type="ECO:0000256" key="8">
    <source>
        <dbReference type="NCBIfam" id="TIGR00038"/>
    </source>
</evidence>
<keyword evidence="5 7" id="KW-0251">Elongation factor</keyword>
<dbReference type="AlphaFoldDB" id="A0A1V5MKL8"/>
<dbReference type="SMART" id="SM01185">
    <property type="entry name" value="EFP"/>
    <property type="match status" value="1"/>
</dbReference>
<evidence type="ECO:0000256" key="7">
    <source>
        <dbReference type="HAMAP-Rule" id="MF_00141"/>
    </source>
</evidence>
<dbReference type="NCBIfam" id="TIGR00038">
    <property type="entry name" value="efp"/>
    <property type="match status" value="1"/>
</dbReference>
<dbReference type="SUPFAM" id="SSF50249">
    <property type="entry name" value="Nucleic acid-binding proteins"/>
    <property type="match status" value="2"/>
</dbReference>
<dbReference type="PIRSF" id="PIRSF005901">
    <property type="entry name" value="EF-P"/>
    <property type="match status" value="1"/>
</dbReference>
<dbReference type="GO" id="GO:0043043">
    <property type="term" value="P:peptide biosynthetic process"/>
    <property type="evidence" value="ECO:0007669"/>
    <property type="project" value="InterPro"/>
</dbReference>
<dbReference type="InterPro" id="IPR013852">
    <property type="entry name" value="Transl_elong_P/YeiP_CS"/>
</dbReference>
<dbReference type="SMART" id="SM00841">
    <property type="entry name" value="Elong-fact-P_C"/>
    <property type="match status" value="1"/>
</dbReference>
<evidence type="ECO:0000256" key="2">
    <source>
        <dbReference type="ARBA" id="ARBA00004815"/>
    </source>
</evidence>
<protein>
    <recommendedName>
        <fullName evidence="7 8">Elongation factor P</fullName>
        <shortName evidence="7">EF-P</shortName>
    </recommendedName>
</protein>
<dbReference type="GO" id="GO:0003746">
    <property type="term" value="F:translation elongation factor activity"/>
    <property type="evidence" value="ECO:0007669"/>
    <property type="project" value="UniProtKB-UniRule"/>
</dbReference>
<evidence type="ECO:0000256" key="1">
    <source>
        <dbReference type="ARBA" id="ARBA00004496"/>
    </source>
</evidence>
<dbReference type="EMBL" id="MWAK01000013">
    <property type="protein sequence ID" value="OPZ93665.1"/>
    <property type="molecule type" value="Genomic_DNA"/>
</dbReference>
<dbReference type="InterPro" id="IPR015365">
    <property type="entry name" value="Elong-fact-P_C"/>
</dbReference>
<dbReference type="GO" id="GO:0005829">
    <property type="term" value="C:cytosol"/>
    <property type="evidence" value="ECO:0007669"/>
    <property type="project" value="UniProtKB-ARBA"/>
</dbReference>
<dbReference type="InterPro" id="IPR020599">
    <property type="entry name" value="Transl_elong_fac_P/YeiP"/>
</dbReference>
<feature type="domain" description="Translation elongation factor P/YeiP central" evidence="11">
    <location>
        <begin position="66"/>
        <end position="120"/>
    </location>
</feature>
<dbReference type="NCBIfam" id="NF001810">
    <property type="entry name" value="PRK00529.1"/>
    <property type="match status" value="1"/>
</dbReference>
<proteinExistence type="inferred from homology"/>
<comment type="caution">
    <text evidence="12">The sequence shown here is derived from an EMBL/GenBank/DDBJ whole genome shotgun (WGS) entry which is preliminary data.</text>
</comment>
<dbReference type="InterPro" id="IPR013185">
    <property type="entry name" value="Transl_elong_KOW-like"/>
</dbReference>
<keyword evidence="6 7" id="KW-0648">Protein biosynthesis</keyword>
<dbReference type="InterPro" id="IPR012340">
    <property type="entry name" value="NA-bd_OB-fold"/>
</dbReference>